<organism evidence="1">
    <name type="scientific">marine sediment metagenome</name>
    <dbReference type="NCBI Taxonomy" id="412755"/>
    <lineage>
        <taxon>unclassified sequences</taxon>
        <taxon>metagenomes</taxon>
        <taxon>ecological metagenomes</taxon>
    </lineage>
</organism>
<dbReference type="EMBL" id="LAZR01010448">
    <property type="protein sequence ID" value="KKM66885.1"/>
    <property type="molecule type" value="Genomic_DNA"/>
</dbReference>
<name>A0A0F9LR93_9ZZZZ</name>
<dbReference type="AlphaFoldDB" id="A0A0F9LR93"/>
<protein>
    <submittedName>
        <fullName evidence="1">Uncharacterized protein</fullName>
    </submittedName>
</protein>
<proteinExistence type="predicted"/>
<accession>A0A0F9LR93</accession>
<comment type="caution">
    <text evidence="1">The sequence shown here is derived from an EMBL/GenBank/DDBJ whole genome shotgun (WGS) entry which is preliminary data.</text>
</comment>
<evidence type="ECO:0000313" key="1">
    <source>
        <dbReference type="EMBL" id="KKM66885.1"/>
    </source>
</evidence>
<sequence>MSYTAYERTSGTSVINEVKAMEQNLTEDGIFGSDTTPTLSQVEEFITDTYHEIGVYLVMDGYAKTQTDADVVGALQHYNSLGACAKIELTQPSVGYKAGENTRYDRFFTEFMKVKDLINSIAFERLGASRTWPASAGLSAGGISIDDKNDIETDSDFEPYMFTKDKMRHPGSLDSEEL</sequence>
<reference evidence="1" key="1">
    <citation type="journal article" date="2015" name="Nature">
        <title>Complex archaea that bridge the gap between prokaryotes and eukaryotes.</title>
        <authorList>
            <person name="Spang A."/>
            <person name="Saw J.H."/>
            <person name="Jorgensen S.L."/>
            <person name="Zaremba-Niedzwiedzka K."/>
            <person name="Martijn J."/>
            <person name="Lind A.E."/>
            <person name="van Eijk R."/>
            <person name="Schleper C."/>
            <person name="Guy L."/>
            <person name="Ettema T.J."/>
        </authorList>
    </citation>
    <scope>NUCLEOTIDE SEQUENCE</scope>
</reference>
<gene>
    <name evidence="1" type="ORF">LCGC14_1476660</name>
</gene>